<keyword evidence="2" id="KW-0805">Transcription regulation</keyword>
<dbReference type="InterPro" id="IPR036638">
    <property type="entry name" value="HLH_DNA-bd_sf"/>
</dbReference>
<evidence type="ECO:0000256" key="6">
    <source>
        <dbReference type="SAM" id="MobiDB-lite"/>
    </source>
</evidence>
<evidence type="ECO:0000256" key="4">
    <source>
        <dbReference type="ARBA" id="ARBA00023163"/>
    </source>
</evidence>
<dbReference type="EMBL" id="LR899009">
    <property type="protein sequence ID" value="CAD7078965.1"/>
    <property type="molecule type" value="Genomic_DNA"/>
</dbReference>
<dbReference type="GO" id="GO:0000978">
    <property type="term" value="F:RNA polymerase II cis-regulatory region sequence-specific DNA binding"/>
    <property type="evidence" value="ECO:0007669"/>
    <property type="project" value="TreeGrafter"/>
</dbReference>
<dbReference type="CDD" id="cd11419">
    <property type="entry name" value="bHLHzip_TFAP4"/>
    <property type="match status" value="1"/>
</dbReference>
<dbReference type="FunCoup" id="A0A7R8UDV6">
    <property type="interactions" value="660"/>
</dbReference>
<feature type="region of interest" description="Disordered" evidence="6">
    <location>
        <begin position="474"/>
        <end position="502"/>
    </location>
</feature>
<dbReference type="GO" id="GO:0005634">
    <property type="term" value="C:nucleus"/>
    <property type="evidence" value="ECO:0007669"/>
    <property type="project" value="UniProtKB-SubCell"/>
</dbReference>
<gene>
    <name evidence="8" type="ORF">HERILL_LOCUS2204</name>
</gene>
<evidence type="ECO:0000313" key="8">
    <source>
        <dbReference type="EMBL" id="CAD7078965.1"/>
    </source>
</evidence>
<dbReference type="PANTHER" id="PTHR15741">
    <property type="entry name" value="BASIC HELIX-LOOP-HELIX ZIP TRANSCRIPTION FACTOR"/>
    <property type="match status" value="1"/>
</dbReference>
<protein>
    <recommendedName>
        <fullName evidence="7">BHLH domain-containing protein</fullName>
    </recommendedName>
</protein>
<dbReference type="InterPro" id="IPR011598">
    <property type="entry name" value="bHLH_dom"/>
</dbReference>
<dbReference type="Pfam" id="PF00010">
    <property type="entry name" value="HLH"/>
    <property type="match status" value="1"/>
</dbReference>
<evidence type="ECO:0000259" key="7">
    <source>
        <dbReference type="PROSITE" id="PS50888"/>
    </source>
</evidence>
<sequence>MSAVFCKTEEEIIVDTGDYNSDEADDSIRLTIEDSGGEQYSQSRYPDKIGHQRSRSIQQISATNMIPPGGKNISKSAMENEKRMRREIANSNERRRMQSINAGFQSLRSLLPHHEGEKLSKAAILQQTSQYIIELEREKTHLLSQNSQLKRTLGQHELASGDGNEIACAGQGGAIKKRKLTDNVITLQTISDSSDEGLGSMSPEPVTLLNNAAKSTAVAATAYISTTSKELTELKASLETERKRRMLAEERLRQVTGQYYPATTATANQYAVHRGEVVEIDALPAVGQTQVVVCSPLGEVMDIQEDEVVETITEDMIQEDMRDEVIIKEEIAEYVEVPSRLQPILEAAIKAEPKVEVERINATLTKLKDDAKDASQQGNSGRMYLTSTSRQNLETIVEAIRHLEGDHLFAENTGVTEQQKKQQVTTQAQVVTVQQEVPLALTNKPSQRKQLSVDLSPFLQLKKAPAVSVEAVAGNTSTTAKSSSSSSSSISSVGTNNSSSVSGTCSNTTYLVAGSGTLKVQAPASVAAVSVATPVSTAPALVQSQSAPTASASSSASSSSQTSTPVTIAAALKQCRPGVIVAKQISS</sequence>
<evidence type="ECO:0000313" key="9">
    <source>
        <dbReference type="Proteomes" id="UP000594454"/>
    </source>
</evidence>
<feature type="compositionally biased region" description="Low complexity" evidence="6">
    <location>
        <begin position="475"/>
        <end position="502"/>
    </location>
</feature>
<dbReference type="InterPro" id="IPR052207">
    <property type="entry name" value="Max-like/E-box_TFs"/>
</dbReference>
<dbReference type="PANTHER" id="PTHR15741:SF27">
    <property type="entry name" value="TRANSCRIPTION FACTOR AP-4"/>
    <property type="match status" value="1"/>
</dbReference>
<dbReference type="InParanoid" id="A0A7R8UDV6"/>
<dbReference type="GO" id="GO:0046983">
    <property type="term" value="F:protein dimerization activity"/>
    <property type="evidence" value="ECO:0007669"/>
    <property type="project" value="InterPro"/>
</dbReference>
<dbReference type="AlphaFoldDB" id="A0A7R8UDV6"/>
<dbReference type="PROSITE" id="PS50888">
    <property type="entry name" value="BHLH"/>
    <property type="match status" value="1"/>
</dbReference>
<keyword evidence="9" id="KW-1185">Reference proteome</keyword>
<evidence type="ECO:0000256" key="5">
    <source>
        <dbReference type="ARBA" id="ARBA00023242"/>
    </source>
</evidence>
<dbReference type="Proteomes" id="UP000594454">
    <property type="component" value="Chromosome 1"/>
</dbReference>
<evidence type="ECO:0000256" key="1">
    <source>
        <dbReference type="ARBA" id="ARBA00004123"/>
    </source>
</evidence>
<feature type="domain" description="BHLH" evidence="7">
    <location>
        <begin position="84"/>
        <end position="135"/>
    </location>
</feature>
<accession>A0A7R8UDV6</accession>
<dbReference type="OrthoDB" id="10029128at2759"/>
<organism evidence="8 9">
    <name type="scientific">Hermetia illucens</name>
    <name type="common">Black soldier fly</name>
    <dbReference type="NCBI Taxonomy" id="343691"/>
    <lineage>
        <taxon>Eukaryota</taxon>
        <taxon>Metazoa</taxon>
        <taxon>Ecdysozoa</taxon>
        <taxon>Arthropoda</taxon>
        <taxon>Hexapoda</taxon>
        <taxon>Insecta</taxon>
        <taxon>Pterygota</taxon>
        <taxon>Neoptera</taxon>
        <taxon>Endopterygota</taxon>
        <taxon>Diptera</taxon>
        <taxon>Brachycera</taxon>
        <taxon>Stratiomyomorpha</taxon>
        <taxon>Stratiomyidae</taxon>
        <taxon>Hermetiinae</taxon>
        <taxon>Hermetia</taxon>
    </lineage>
</organism>
<reference evidence="8 9" key="1">
    <citation type="submission" date="2020-11" db="EMBL/GenBank/DDBJ databases">
        <authorList>
            <person name="Wallbank WR R."/>
            <person name="Pardo Diaz C."/>
            <person name="Kozak K."/>
            <person name="Martin S."/>
            <person name="Jiggins C."/>
            <person name="Moest M."/>
            <person name="Warren A I."/>
            <person name="Generalovic N T."/>
            <person name="Byers J.R.P. K."/>
            <person name="Montejo-Kovacevich G."/>
            <person name="Yen C E."/>
        </authorList>
    </citation>
    <scope>NUCLEOTIDE SEQUENCE [LARGE SCALE GENOMIC DNA]</scope>
</reference>
<dbReference type="Gene3D" id="4.10.280.10">
    <property type="entry name" value="Helix-loop-helix DNA-binding domain"/>
    <property type="match status" value="1"/>
</dbReference>
<comment type="subcellular location">
    <subcellularLocation>
        <location evidence="1">Nucleus</location>
    </subcellularLocation>
</comment>
<dbReference type="SMART" id="SM00353">
    <property type="entry name" value="HLH"/>
    <property type="match status" value="1"/>
</dbReference>
<proteinExistence type="predicted"/>
<keyword evidence="5" id="KW-0539">Nucleus</keyword>
<evidence type="ECO:0000256" key="3">
    <source>
        <dbReference type="ARBA" id="ARBA00023125"/>
    </source>
</evidence>
<keyword evidence="3" id="KW-0238">DNA-binding</keyword>
<dbReference type="GO" id="GO:0000981">
    <property type="term" value="F:DNA-binding transcription factor activity, RNA polymerase II-specific"/>
    <property type="evidence" value="ECO:0007669"/>
    <property type="project" value="TreeGrafter"/>
</dbReference>
<evidence type="ECO:0000256" key="2">
    <source>
        <dbReference type="ARBA" id="ARBA00023015"/>
    </source>
</evidence>
<keyword evidence="4" id="KW-0804">Transcription</keyword>
<dbReference type="SUPFAM" id="SSF47459">
    <property type="entry name" value="HLH, helix-loop-helix DNA-binding domain"/>
    <property type="match status" value="1"/>
</dbReference>
<name>A0A7R8UDV6_HERIL</name>
<feature type="region of interest" description="Disordered" evidence="6">
    <location>
        <begin position="32"/>
        <end position="52"/>
    </location>
</feature>